<proteinExistence type="predicted"/>
<evidence type="ECO:0000256" key="2">
    <source>
        <dbReference type="ARBA" id="ARBA00022448"/>
    </source>
</evidence>
<dbReference type="InterPro" id="IPR020846">
    <property type="entry name" value="MFS_dom"/>
</dbReference>
<organism evidence="9 10">
    <name type="scientific">Cryptosporangium minutisporangium</name>
    <dbReference type="NCBI Taxonomy" id="113569"/>
    <lineage>
        <taxon>Bacteria</taxon>
        <taxon>Bacillati</taxon>
        <taxon>Actinomycetota</taxon>
        <taxon>Actinomycetes</taxon>
        <taxon>Cryptosporangiales</taxon>
        <taxon>Cryptosporangiaceae</taxon>
        <taxon>Cryptosporangium</taxon>
    </lineage>
</organism>
<feature type="transmembrane region" description="Helical" evidence="7">
    <location>
        <begin position="355"/>
        <end position="375"/>
    </location>
</feature>
<feature type="transmembrane region" description="Helical" evidence="7">
    <location>
        <begin position="82"/>
        <end position="104"/>
    </location>
</feature>
<feature type="transmembrane region" description="Helical" evidence="7">
    <location>
        <begin position="41"/>
        <end position="62"/>
    </location>
</feature>
<keyword evidence="5 7" id="KW-1133">Transmembrane helix</keyword>
<dbReference type="PROSITE" id="PS50850">
    <property type="entry name" value="MFS"/>
    <property type="match status" value="1"/>
</dbReference>
<keyword evidence="6 7" id="KW-0472">Membrane</keyword>
<dbReference type="Pfam" id="PF07690">
    <property type="entry name" value="MFS_1"/>
    <property type="match status" value="1"/>
</dbReference>
<feature type="transmembrane region" description="Helical" evidence="7">
    <location>
        <begin position="134"/>
        <end position="154"/>
    </location>
</feature>
<dbReference type="RefSeq" id="WP_345731282.1">
    <property type="nucleotide sequence ID" value="NZ_BAAAYN010000040.1"/>
</dbReference>
<dbReference type="InterPro" id="IPR036259">
    <property type="entry name" value="MFS_trans_sf"/>
</dbReference>
<reference evidence="10" key="1">
    <citation type="journal article" date="2019" name="Int. J. Syst. Evol. Microbiol.">
        <title>The Global Catalogue of Microorganisms (GCM) 10K type strain sequencing project: providing services to taxonomists for standard genome sequencing and annotation.</title>
        <authorList>
            <consortium name="The Broad Institute Genomics Platform"/>
            <consortium name="The Broad Institute Genome Sequencing Center for Infectious Disease"/>
            <person name="Wu L."/>
            <person name="Ma J."/>
        </authorList>
    </citation>
    <scope>NUCLEOTIDE SEQUENCE [LARGE SCALE GENOMIC DNA]</scope>
    <source>
        <strain evidence="10">JCM 9458</strain>
    </source>
</reference>
<dbReference type="EMBL" id="BAAAYN010000040">
    <property type="protein sequence ID" value="GAA3392962.1"/>
    <property type="molecule type" value="Genomic_DNA"/>
</dbReference>
<evidence type="ECO:0000256" key="4">
    <source>
        <dbReference type="ARBA" id="ARBA00022692"/>
    </source>
</evidence>
<dbReference type="InterPro" id="IPR011701">
    <property type="entry name" value="MFS"/>
</dbReference>
<protein>
    <submittedName>
        <fullName evidence="9">MFS transporter</fullName>
    </submittedName>
</protein>
<keyword evidence="10" id="KW-1185">Reference proteome</keyword>
<evidence type="ECO:0000313" key="10">
    <source>
        <dbReference type="Proteomes" id="UP001501676"/>
    </source>
</evidence>
<evidence type="ECO:0000256" key="6">
    <source>
        <dbReference type="ARBA" id="ARBA00023136"/>
    </source>
</evidence>
<sequence>MPPLPRPYWSVWTVQVINRAGSVVVFLLAFYLATERNLSPAAVGLVMSATGFGSMAGALLGGHLADRWGRRPTLLTGLLGNAAALAALGASRPVALIVAAAFAVGATRGLHEPALAAVAVDVVPASGRLRAFSLLYWAQNLANGAAALGGGLLLGVDLRLVFAVDAATSLAGAALVALTVPETRPAAPAPTGRGETPARDPVFLSLCATGFLITLIFGQHLTALPLSMADDGLPARSFGLVIAVNTALIAAGQLFAPRLLTGRDPSRLLAVTATTAGLGFGLTAFADTTLGYAGTVVVWTLAEIAMVPATATLLAGLSPAAARGRYQGMYGLAGGLGFALAPVAGGVVLDRYGGAPLWVGCVLAVLPAAGIHLAAAGARRRRAEALPAPV</sequence>
<feature type="domain" description="Major facilitator superfamily (MFS) profile" evidence="8">
    <location>
        <begin position="1"/>
        <end position="379"/>
    </location>
</feature>
<evidence type="ECO:0000256" key="1">
    <source>
        <dbReference type="ARBA" id="ARBA00004651"/>
    </source>
</evidence>
<comment type="caution">
    <text evidence="9">The sequence shown here is derived from an EMBL/GenBank/DDBJ whole genome shotgun (WGS) entry which is preliminary data.</text>
</comment>
<evidence type="ECO:0000259" key="8">
    <source>
        <dbReference type="PROSITE" id="PS50850"/>
    </source>
</evidence>
<evidence type="ECO:0000256" key="7">
    <source>
        <dbReference type="SAM" id="Phobius"/>
    </source>
</evidence>
<keyword evidence="3" id="KW-1003">Cell membrane</keyword>
<feature type="transmembrane region" description="Helical" evidence="7">
    <location>
        <begin position="201"/>
        <end position="218"/>
    </location>
</feature>
<name>A0ABP6T4G6_9ACTN</name>
<keyword evidence="2" id="KW-0813">Transport</keyword>
<dbReference type="SUPFAM" id="SSF103473">
    <property type="entry name" value="MFS general substrate transporter"/>
    <property type="match status" value="1"/>
</dbReference>
<evidence type="ECO:0000313" key="9">
    <source>
        <dbReference type="EMBL" id="GAA3392962.1"/>
    </source>
</evidence>
<dbReference type="Gene3D" id="1.20.1250.20">
    <property type="entry name" value="MFS general substrate transporter like domains"/>
    <property type="match status" value="1"/>
</dbReference>
<dbReference type="InterPro" id="IPR050171">
    <property type="entry name" value="MFS_Transporters"/>
</dbReference>
<evidence type="ECO:0000256" key="3">
    <source>
        <dbReference type="ARBA" id="ARBA00022475"/>
    </source>
</evidence>
<feature type="transmembrane region" description="Helical" evidence="7">
    <location>
        <begin position="268"/>
        <end position="286"/>
    </location>
</feature>
<evidence type="ECO:0000256" key="5">
    <source>
        <dbReference type="ARBA" id="ARBA00022989"/>
    </source>
</evidence>
<feature type="transmembrane region" description="Helical" evidence="7">
    <location>
        <begin position="12"/>
        <end position="34"/>
    </location>
</feature>
<dbReference type="Proteomes" id="UP001501676">
    <property type="component" value="Unassembled WGS sequence"/>
</dbReference>
<comment type="subcellular location">
    <subcellularLocation>
        <location evidence="1">Cell membrane</location>
        <topology evidence="1">Multi-pass membrane protein</topology>
    </subcellularLocation>
</comment>
<keyword evidence="4 7" id="KW-0812">Transmembrane</keyword>
<dbReference type="PANTHER" id="PTHR23517">
    <property type="entry name" value="RESISTANCE PROTEIN MDTM, PUTATIVE-RELATED-RELATED"/>
    <property type="match status" value="1"/>
</dbReference>
<accession>A0ABP6T4G6</accession>
<feature type="transmembrane region" description="Helical" evidence="7">
    <location>
        <begin position="238"/>
        <end position="256"/>
    </location>
</feature>
<dbReference type="PANTHER" id="PTHR23517:SF2">
    <property type="entry name" value="MULTIDRUG RESISTANCE PROTEIN MDTH"/>
    <property type="match status" value="1"/>
</dbReference>
<feature type="transmembrane region" description="Helical" evidence="7">
    <location>
        <begin position="160"/>
        <end position="180"/>
    </location>
</feature>
<feature type="transmembrane region" description="Helical" evidence="7">
    <location>
        <begin position="329"/>
        <end position="349"/>
    </location>
</feature>
<feature type="transmembrane region" description="Helical" evidence="7">
    <location>
        <begin position="292"/>
        <end position="317"/>
    </location>
</feature>
<gene>
    <name evidence="9" type="ORF">GCM10020369_56640</name>
</gene>